<feature type="domain" description="Beta-lactamase-related" evidence="2">
    <location>
        <begin position="70"/>
        <end position="379"/>
    </location>
</feature>
<reference evidence="3 4" key="1">
    <citation type="submission" date="2018-06" db="EMBL/GenBank/DDBJ databases">
        <authorList>
            <consortium name="Pathogen Informatics"/>
            <person name="Doyle S."/>
        </authorList>
    </citation>
    <scope>NUCLEOTIDE SEQUENCE [LARGE SCALE GENOMIC DNA]</scope>
    <source>
        <strain evidence="3 4">NCTC13315</strain>
    </source>
</reference>
<dbReference type="EC" id="3.4.16.4" evidence="3"/>
<sequence>MKVISELSDLRGINIHDYAMIVFDSEITIPPWKIIRDIKSSLGNQPCPPSWVRGDMNTITKSFLEASQLTGSVLVTKDSKVVISTCNGKVDGQLSSDAPNIEMDTPHNICSIGKMLTGLTTLQLIQNGKLELTDQIYDYLPEGFPNKEKFQTVTVGQLLTHTAGMGNYTEKYNIALNDPNQEDPQFKSLDSFVRFIDNPDSLNVGSFKYSNVGYVVLGKVIEKAANKGKTVSEHQNYWDVVNELILAPNAITITRDKPQSKNPATNSQFATTIKIASSPAGANMWATPAELDKFAYLVMRRIQESPEYESLLENLKVRMYSGEEIYYSAGIMMGKNSMGENFYYHNGGARGISSHLRIDPSTQMTETVFINNDSDDKDLASGLVAATVESYVMDAKANHVYYADPKFSDNPEQLFQQVAQEAGVNLVSTPLVNREPTQRFRDAMAQTRHSELASTEVEELDKTREGKFDLH</sequence>
<dbReference type="SUPFAM" id="SSF56601">
    <property type="entry name" value="beta-lactamase/transpeptidase-like"/>
    <property type="match status" value="1"/>
</dbReference>
<keyword evidence="3" id="KW-0121">Carboxypeptidase</keyword>
<keyword evidence="3" id="KW-0378">Hydrolase</keyword>
<evidence type="ECO:0000259" key="2">
    <source>
        <dbReference type="Pfam" id="PF00144"/>
    </source>
</evidence>
<dbReference type="RefSeq" id="WP_131750070.1">
    <property type="nucleotide sequence ID" value="NZ_CAAAHO010000002.1"/>
</dbReference>
<dbReference type="InterPro" id="IPR012338">
    <property type="entry name" value="Beta-lactam/transpept-like"/>
</dbReference>
<dbReference type="Pfam" id="PF00144">
    <property type="entry name" value="Beta-lactamase"/>
    <property type="match status" value="1"/>
</dbReference>
<dbReference type="PANTHER" id="PTHR46825">
    <property type="entry name" value="D-ALANYL-D-ALANINE-CARBOXYPEPTIDASE/ENDOPEPTIDASE AMPH"/>
    <property type="match status" value="1"/>
</dbReference>
<dbReference type="InterPro" id="IPR050491">
    <property type="entry name" value="AmpC-like"/>
</dbReference>
<dbReference type="OrthoDB" id="9799367at2"/>
<dbReference type="GO" id="GO:0009002">
    <property type="term" value="F:serine-type D-Ala-D-Ala carboxypeptidase activity"/>
    <property type="evidence" value="ECO:0007669"/>
    <property type="project" value="UniProtKB-EC"/>
</dbReference>
<organism evidence="3 4">
    <name type="scientific">Legionella beliardensis</name>
    <dbReference type="NCBI Taxonomy" id="91822"/>
    <lineage>
        <taxon>Bacteria</taxon>
        <taxon>Pseudomonadati</taxon>
        <taxon>Pseudomonadota</taxon>
        <taxon>Gammaproteobacteria</taxon>
        <taxon>Legionellales</taxon>
        <taxon>Legionellaceae</taxon>
        <taxon>Legionella</taxon>
    </lineage>
</organism>
<evidence type="ECO:0000313" key="3">
    <source>
        <dbReference type="EMBL" id="STX29794.1"/>
    </source>
</evidence>
<evidence type="ECO:0000256" key="1">
    <source>
        <dbReference type="SAM" id="MobiDB-lite"/>
    </source>
</evidence>
<feature type="region of interest" description="Disordered" evidence="1">
    <location>
        <begin position="449"/>
        <end position="471"/>
    </location>
</feature>
<proteinExistence type="predicted"/>
<gene>
    <name evidence="3" type="primary">pbpE_2</name>
    <name evidence="3" type="ORF">NCTC13315_02346</name>
</gene>
<keyword evidence="4" id="KW-1185">Reference proteome</keyword>
<evidence type="ECO:0000313" key="4">
    <source>
        <dbReference type="Proteomes" id="UP000254968"/>
    </source>
</evidence>
<dbReference type="Gene3D" id="3.40.710.10">
    <property type="entry name" value="DD-peptidase/beta-lactamase superfamily"/>
    <property type="match status" value="1"/>
</dbReference>
<dbReference type="AlphaFoldDB" id="A0A378IBX0"/>
<feature type="compositionally biased region" description="Basic and acidic residues" evidence="1">
    <location>
        <begin position="460"/>
        <end position="471"/>
    </location>
</feature>
<dbReference type="InterPro" id="IPR001466">
    <property type="entry name" value="Beta-lactam-related"/>
</dbReference>
<dbReference type="EMBL" id="UGNV01000001">
    <property type="protein sequence ID" value="STX29794.1"/>
    <property type="molecule type" value="Genomic_DNA"/>
</dbReference>
<name>A0A378IBX0_9GAMM</name>
<dbReference type="Proteomes" id="UP000254968">
    <property type="component" value="Unassembled WGS sequence"/>
</dbReference>
<dbReference type="PANTHER" id="PTHR46825:SF9">
    <property type="entry name" value="BETA-LACTAMASE-RELATED DOMAIN-CONTAINING PROTEIN"/>
    <property type="match status" value="1"/>
</dbReference>
<accession>A0A378IBX0</accession>
<keyword evidence="3" id="KW-0645">Protease</keyword>
<protein>
    <submittedName>
        <fullName evidence="3">Beta-lactamase</fullName>
        <ecNumber evidence="3">3.4.16.4</ecNumber>
    </submittedName>
</protein>